<evidence type="ECO:0000256" key="1">
    <source>
        <dbReference type="ARBA" id="ARBA00022614"/>
    </source>
</evidence>
<dbReference type="InterPro" id="IPR003591">
    <property type="entry name" value="Leu-rich_rpt_typical-subtyp"/>
</dbReference>
<accession>A0AAD9QQM5</accession>
<dbReference type="InterPro" id="IPR009030">
    <property type="entry name" value="Growth_fac_rcpt_cys_sf"/>
</dbReference>
<proteinExistence type="predicted"/>
<dbReference type="PANTHER" id="PTHR45842">
    <property type="entry name" value="SYNAPTIC ADHESION-LIKE MOLECULE SALM"/>
    <property type="match status" value="1"/>
</dbReference>
<reference evidence="5" key="1">
    <citation type="journal article" date="2023" name="G3 (Bethesda)">
        <title>Whole genome assembly and annotation of the endangered Caribbean coral Acropora cervicornis.</title>
        <authorList>
            <person name="Selwyn J.D."/>
            <person name="Vollmer S.V."/>
        </authorList>
    </citation>
    <scope>NUCLEOTIDE SEQUENCE</scope>
    <source>
        <strain evidence="5">K2</strain>
    </source>
</reference>
<feature type="transmembrane region" description="Helical" evidence="4">
    <location>
        <begin position="647"/>
        <end position="670"/>
    </location>
</feature>
<evidence type="ECO:0000256" key="2">
    <source>
        <dbReference type="ARBA" id="ARBA00022729"/>
    </source>
</evidence>
<keyword evidence="6" id="KW-1185">Reference proteome</keyword>
<feature type="transmembrane region" description="Helical" evidence="4">
    <location>
        <begin position="763"/>
        <end position="783"/>
    </location>
</feature>
<keyword evidence="4" id="KW-0472">Membrane</keyword>
<keyword evidence="5" id="KW-0675">Receptor</keyword>
<feature type="transmembrane region" description="Helical" evidence="4">
    <location>
        <begin position="474"/>
        <end position="496"/>
    </location>
</feature>
<name>A0AAD9QQM5_ACRCE</name>
<dbReference type="Pfam" id="PF13855">
    <property type="entry name" value="LRR_8"/>
    <property type="match status" value="2"/>
</dbReference>
<sequence length="923" mass="104822">MGLSPSTTHANLATNLISDVPNGLLSDLLHLEVIDLSENRIGFIRAGVFDGLLQLTTIYLNENRISNLESGSFRGLTNLKYLWLNINKIRRLPRDVFHGLDHLKLLSLGLNGLTQLNAHLLSDAKKLEYLFLQHNEIKRVPDFFFKNNSKVKYVFLHNNNITTIGPNTFKGAASMELLSLSNNPELADLKKDSFNFKDFRELSFIYILQTSLVRIKMNSFRHQKNVGVVIYPTEKVYPVQVSHDHQLREGLTQSGFNCDDVTCTPCGFGTYHVRSTNGSYVCEKCPGGGFYQNTFGHHGTLTGNTGCLSCPNGTYVELDKVPGKHQHDCRVCPAGTKRNEWAGYRGCFCIDSFYRKGMFKQCMACPQGIRGIICNETILVREGFWWQFRDDDEKWKYQRFVDALMIPDHTFNHADVNFTGIFPKPYPCPRAASCLGLLNSVRKPCETGYGGPLCEVCIKGYYKSMSRCAQCPSLPWLVMQILFVVCFICVLVFILTRGDKKTEVRRRALSDIVLAQFKIIIGFYQVTAGSLDAFSYIQWPEALLQLSSYAKVFQLDLIQIAPLHCLYERLKMDAYSGLLLTLAFNAGIVVLIFAYFQSRKLWIKYDSIFFSFRCNHNDVVMKNCSYYLKADYSLRCFDKTYNAYLTAFYVGSAYPVLFPLFIAVVLYFLYYRLHIKNSTRIPQPKRHEVVEGLRFIYENYNERSWYWEIFETIRKLILTSGLSLIGTEGRTYIGMAAMASGFYAVAYAQAQPIIDKFEHQLQLVSLVATFFNLSIGVLLRIPSEMVDYSIEKDEGAIGITIVLVAANVMVIGLVLVRFLVSLFKNLYGVLKNPRCSRECCFGVILSTMEAEPNLRVEAREIASQDVRICQVIATARTTDDEARSRVEVTANDSEEELMTEGITRETGDLDIVSMATSECNEPL</sequence>
<evidence type="ECO:0000256" key="4">
    <source>
        <dbReference type="SAM" id="Phobius"/>
    </source>
</evidence>
<dbReference type="PROSITE" id="PS51450">
    <property type="entry name" value="LRR"/>
    <property type="match status" value="2"/>
</dbReference>
<keyword evidence="4" id="KW-1133">Transmembrane helix</keyword>
<dbReference type="AlphaFoldDB" id="A0AAD9QQM5"/>
<dbReference type="InterPro" id="IPR001611">
    <property type="entry name" value="Leu-rich_rpt"/>
</dbReference>
<dbReference type="InterPro" id="IPR050467">
    <property type="entry name" value="LRFN"/>
</dbReference>
<dbReference type="EMBL" id="JARQWQ010000019">
    <property type="protein sequence ID" value="KAK2565643.1"/>
    <property type="molecule type" value="Genomic_DNA"/>
</dbReference>
<dbReference type="PANTHER" id="PTHR45842:SF22">
    <property type="entry name" value="INSULIN-LIKE GROWTH FACTOR-BINDING PROTEIN COMPLEX ACID LABILE SUBUNIT ISOFORM X1"/>
    <property type="match status" value="1"/>
</dbReference>
<dbReference type="SMART" id="SM00369">
    <property type="entry name" value="LRR_TYP"/>
    <property type="match status" value="6"/>
</dbReference>
<keyword evidence="2" id="KW-0732">Signal</keyword>
<comment type="caution">
    <text evidence="5">The sequence shown here is derived from an EMBL/GenBank/DDBJ whole genome shotgun (WGS) entry which is preliminary data.</text>
</comment>
<dbReference type="SMART" id="SM00365">
    <property type="entry name" value="LRR_SD22"/>
    <property type="match status" value="3"/>
</dbReference>
<keyword evidence="3" id="KW-0677">Repeat</keyword>
<evidence type="ECO:0000313" key="6">
    <source>
        <dbReference type="Proteomes" id="UP001249851"/>
    </source>
</evidence>
<evidence type="ECO:0000313" key="5">
    <source>
        <dbReference type="EMBL" id="KAK2565643.1"/>
    </source>
</evidence>
<keyword evidence="1" id="KW-0433">Leucine-rich repeat</keyword>
<protein>
    <submittedName>
        <fullName evidence="5">Leucine-rich repeat-containing G-protein coupled receptor 4</fullName>
    </submittedName>
</protein>
<dbReference type="SUPFAM" id="SSF52058">
    <property type="entry name" value="L domain-like"/>
    <property type="match status" value="1"/>
</dbReference>
<organism evidence="5 6">
    <name type="scientific">Acropora cervicornis</name>
    <name type="common">Staghorn coral</name>
    <dbReference type="NCBI Taxonomy" id="6130"/>
    <lineage>
        <taxon>Eukaryota</taxon>
        <taxon>Metazoa</taxon>
        <taxon>Cnidaria</taxon>
        <taxon>Anthozoa</taxon>
        <taxon>Hexacorallia</taxon>
        <taxon>Scleractinia</taxon>
        <taxon>Astrocoeniina</taxon>
        <taxon>Acroporidae</taxon>
        <taxon>Acropora</taxon>
    </lineage>
</organism>
<dbReference type="Gene3D" id="3.80.10.10">
    <property type="entry name" value="Ribonuclease Inhibitor"/>
    <property type="match status" value="2"/>
</dbReference>
<feature type="transmembrane region" description="Helical" evidence="4">
    <location>
        <begin position="574"/>
        <end position="596"/>
    </location>
</feature>
<dbReference type="Proteomes" id="UP001249851">
    <property type="component" value="Unassembled WGS sequence"/>
</dbReference>
<dbReference type="SUPFAM" id="SSF57184">
    <property type="entry name" value="Growth factor receptor domain"/>
    <property type="match status" value="1"/>
</dbReference>
<dbReference type="InterPro" id="IPR032675">
    <property type="entry name" value="LRR_dom_sf"/>
</dbReference>
<gene>
    <name evidence="5" type="ORF">P5673_010786</name>
</gene>
<feature type="transmembrane region" description="Helical" evidence="4">
    <location>
        <begin position="795"/>
        <end position="820"/>
    </location>
</feature>
<reference evidence="5" key="2">
    <citation type="journal article" date="2023" name="Science">
        <title>Genomic signatures of disease resistance in endangered staghorn corals.</title>
        <authorList>
            <person name="Vollmer S.V."/>
            <person name="Selwyn J.D."/>
            <person name="Despard B.A."/>
            <person name="Roesel C.L."/>
        </authorList>
    </citation>
    <scope>NUCLEOTIDE SEQUENCE</scope>
    <source>
        <strain evidence="5">K2</strain>
    </source>
</reference>
<evidence type="ECO:0000256" key="3">
    <source>
        <dbReference type="ARBA" id="ARBA00022737"/>
    </source>
</evidence>
<keyword evidence="4" id="KW-0812">Transmembrane</keyword>